<protein>
    <submittedName>
        <fullName evidence="1">Uncharacterized protein</fullName>
    </submittedName>
</protein>
<proteinExistence type="predicted"/>
<accession>A0A947GQ77</accession>
<dbReference type="Proteomes" id="UP000717364">
    <property type="component" value="Unassembled WGS sequence"/>
</dbReference>
<sequence>MDELLQARDIAIGLGGKITDNTVGFIACFDAESIAESYVISLEDLESLAAQQQEKCVVVVMVSSLL</sequence>
<reference evidence="1" key="1">
    <citation type="submission" date="2020-11" db="EMBL/GenBank/DDBJ databases">
        <authorList>
            <person name="Konstantinou D."/>
            <person name="Gkelis S."/>
            <person name="Popin R."/>
            <person name="Fewer D."/>
            <person name="Sivonen K."/>
        </authorList>
    </citation>
    <scope>NUCLEOTIDE SEQUENCE</scope>
    <source>
        <strain evidence="1">TAU-MAC 1115</strain>
    </source>
</reference>
<comment type="caution">
    <text evidence="1">The sequence shown here is derived from an EMBL/GenBank/DDBJ whole genome shotgun (WGS) entry which is preliminary data.</text>
</comment>
<organism evidence="1 2">
    <name type="scientific">Leptothoe spongobia TAU-MAC 1115</name>
    <dbReference type="NCBI Taxonomy" id="1967444"/>
    <lineage>
        <taxon>Bacteria</taxon>
        <taxon>Bacillati</taxon>
        <taxon>Cyanobacteriota</taxon>
        <taxon>Cyanophyceae</taxon>
        <taxon>Nodosilineales</taxon>
        <taxon>Cymatolegaceae</taxon>
        <taxon>Leptothoe</taxon>
        <taxon>Leptothoe spongobia</taxon>
    </lineage>
</organism>
<reference evidence="1" key="2">
    <citation type="journal article" date="2021" name="Mar. Drugs">
        <title>Genome Reduction and Secondary Metabolism of the Marine Sponge-Associated Cyanobacterium Leptothoe.</title>
        <authorList>
            <person name="Konstantinou D."/>
            <person name="Popin R.V."/>
            <person name="Fewer D.P."/>
            <person name="Sivonen K."/>
            <person name="Gkelis S."/>
        </authorList>
    </citation>
    <scope>NUCLEOTIDE SEQUENCE</scope>
    <source>
        <strain evidence="1">TAU-MAC 1115</strain>
    </source>
</reference>
<dbReference type="RefSeq" id="WP_215609997.1">
    <property type="nucleotide sequence ID" value="NZ_JADOES010000035.1"/>
</dbReference>
<dbReference type="EMBL" id="JADOES010000035">
    <property type="protein sequence ID" value="MBT9316931.1"/>
    <property type="molecule type" value="Genomic_DNA"/>
</dbReference>
<name>A0A947GQ77_9CYAN</name>
<keyword evidence="2" id="KW-1185">Reference proteome</keyword>
<evidence type="ECO:0000313" key="2">
    <source>
        <dbReference type="Proteomes" id="UP000717364"/>
    </source>
</evidence>
<gene>
    <name evidence="1" type="ORF">IXB50_15990</name>
</gene>
<evidence type="ECO:0000313" key="1">
    <source>
        <dbReference type="EMBL" id="MBT9316931.1"/>
    </source>
</evidence>
<dbReference type="AlphaFoldDB" id="A0A947GQ77"/>